<comment type="caution">
    <text evidence="1">The sequence shown here is derived from an EMBL/GenBank/DDBJ whole genome shotgun (WGS) entry which is preliminary data.</text>
</comment>
<protein>
    <submittedName>
        <fullName evidence="1">Uncharacterized protein</fullName>
    </submittedName>
</protein>
<evidence type="ECO:0000313" key="1">
    <source>
        <dbReference type="EMBL" id="MQY07340.1"/>
    </source>
</evidence>
<sequence length="124" mass="13364">MSPTMMRPARLAQTAVAAFEEAMALQGRPASMIRYVADTARGEAEEALADVPVAPAREALDAAFSVVSGIVRRLLGETEHLPDAVNAIRDEAHKRARQVDAVDAPDSRFVREARRLICGEAAQP</sequence>
<gene>
    <name evidence="1" type="ORF">ACRB68_54400</name>
</gene>
<dbReference type="OrthoDB" id="3482212at2"/>
<dbReference type="AlphaFoldDB" id="A0A7K0C1R5"/>
<evidence type="ECO:0000313" key="2">
    <source>
        <dbReference type="Proteomes" id="UP000487268"/>
    </source>
</evidence>
<dbReference type="RefSeq" id="WP_153537077.1">
    <property type="nucleotide sequence ID" value="NZ_WEGH01000003.1"/>
</dbReference>
<accession>A0A7K0C1R5</accession>
<organism evidence="1 2">
    <name type="scientific">Actinomadura macrotermitis</name>
    <dbReference type="NCBI Taxonomy" id="2585200"/>
    <lineage>
        <taxon>Bacteria</taxon>
        <taxon>Bacillati</taxon>
        <taxon>Actinomycetota</taxon>
        <taxon>Actinomycetes</taxon>
        <taxon>Streptosporangiales</taxon>
        <taxon>Thermomonosporaceae</taxon>
        <taxon>Actinomadura</taxon>
    </lineage>
</organism>
<dbReference type="Proteomes" id="UP000487268">
    <property type="component" value="Unassembled WGS sequence"/>
</dbReference>
<proteinExistence type="predicted"/>
<name>A0A7K0C1R5_9ACTN</name>
<dbReference type="EMBL" id="WEGH01000003">
    <property type="protein sequence ID" value="MQY07340.1"/>
    <property type="molecule type" value="Genomic_DNA"/>
</dbReference>
<keyword evidence="2" id="KW-1185">Reference proteome</keyword>
<reference evidence="1 2" key="1">
    <citation type="submission" date="2019-10" db="EMBL/GenBank/DDBJ databases">
        <title>Actinomadura rubteroloni sp. nov. and Actinomadura macrotermitis sp. nov., isolated from the gut of fungus growing-termite Macrotermes natalensis.</title>
        <authorList>
            <person name="Benndorf R."/>
            <person name="Martin K."/>
            <person name="Kuefner M."/>
            <person name="De Beer W."/>
            <person name="Kaster A.-K."/>
            <person name="Vollmers J."/>
            <person name="Poulsen M."/>
            <person name="Beemelmanns C."/>
        </authorList>
    </citation>
    <scope>NUCLEOTIDE SEQUENCE [LARGE SCALE GENOMIC DNA]</scope>
    <source>
        <strain evidence="1 2">RB68</strain>
    </source>
</reference>